<keyword evidence="6" id="KW-1185">Reference proteome</keyword>
<dbReference type="PROSITE" id="PS50825">
    <property type="entry name" value="HYR"/>
    <property type="match status" value="4"/>
</dbReference>
<name>A0ABU3CYC0_9FLAO</name>
<evidence type="ECO:0000256" key="3">
    <source>
        <dbReference type="SAM" id="Phobius"/>
    </source>
</evidence>
<evidence type="ECO:0000256" key="1">
    <source>
        <dbReference type="ARBA" id="ARBA00022729"/>
    </source>
</evidence>
<feature type="transmembrane region" description="Helical" evidence="3">
    <location>
        <begin position="12"/>
        <end position="31"/>
    </location>
</feature>
<dbReference type="Pfam" id="PF17963">
    <property type="entry name" value="Big_9"/>
    <property type="match status" value="2"/>
</dbReference>
<dbReference type="InterPro" id="IPR026444">
    <property type="entry name" value="Secre_tail"/>
</dbReference>
<comment type="caution">
    <text evidence="5">The sequence shown here is derived from an EMBL/GenBank/DDBJ whole genome shotgun (WGS) entry which is preliminary data.</text>
</comment>
<proteinExistence type="predicted"/>
<dbReference type="InterPro" id="IPR011042">
    <property type="entry name" value="6-blade_b-propeller_TolB-like"/>
</dbReference>
<dbReference type="Gene3D" id="2.60.40.10">
    <property type="entry name" value="Immunoglobulins"/>
    <property type="match status" value="1"/>
</dbReference>
<dbReference type="RefSeq" id="WP_311485472.1">
    <property type="nucleotide sequence ID" value="NZ_JAVRHP010000104.1"/>
</dbReference>
<dbReference type="SUPFAM" id="SSF101898">
    <property type="entry name" value="NHL repeat"/>
    <property type="match status" value="1"/>
</dbReference>
<protein>
    <submittedName>
        <fullName evidence="5">HYR domain-containing protein</fullName>
    </submittedName>
</protein>
<dbReference type="Proteomes" id="UP001248819">
    <property type="component" value="Unassembled WGS sequence"/>
</dbReference>
<dbReference type="EMBL" id="JAVRHP010000104">
    <property type="protein sequence ID" value="MDT0651352.1"/>
    <property type="molecule type" value="Genomic_DNA"/>
</dbReference>
<dbReference type="InterPro" id="IPR018247">
    <property type="entry name" value="EF_Hand_1_Ca_BS"/>
</dbReference>
<keyword evidence="3" id="KW-0472">Membrane</keyword>
<dbReference type="InterPro" id="IPR003410">
    <property type="entry name" value="HYR_dom"/>
</dbReference>
<evidence type="ECO:0000313" key="5">
    <source>
        <dbReference type="EMBL" id="MDT0651352.1"/>
    </source>
</evidence>
<keyword evidence="2" id="KW-0677">Repeat</keyword>
<evidence type="ECO:0000256" key="2">
    <source>
        <dbReference type="ARBA" id="ARBA00022737"/>
    </source>
</evidence>
<dbReference type="PANTHER" id="PTHR24273">
    <property type="entry name" value="FI04643P-RELATED"/>
    <property type="match status" value="1"/>
</dbReference>
<keyword evidence="3" id="KW-1133">Transmembrane helix</keyword>
<feature type="domain" description="HYR" evidence="4">
    <location>
        <begin position="932"/>
        <end position="1017"/>
    </location>
</feature>
<feature type="domain" description="HYR" evidence="4">
    <location>
        <begin position="1179"/>
        <end position="1262"/>
    </location>
</feature>
<dbReference type="NCBIfam" id="TIGR04183">
    <property type="entry name" value="Por_Secre_tail"/>
    <property type="match status" value="1"/>
</dbReference>
<dbReference type="Pfam" id="PF02494">
    <property type="entry name" value="HYR"/>
    <property type="match status" value="2"/>
</dbReference>
<dbReference type="PANTHER" id="PTHR24273:SF32">
    <property type="entry name" value="HYALIN"/>
    <property type="match status" value="1"/>
</dbReference>
<feature type="domain" description="HYR" evidence="4">
    <location>
        <begin position="846"/>
        <end position="930"/>
    </location>
</feature>
<accession>A0ABU3CYC0</accession>
<organism evidence="5 6">
    <name type="scientific">Autumnicola edwardsiae</name>
    <dbReference type="NCBI Taxonomy" id="3075594"/>
    <lineage>
        <taxon>Bacteria</taxon>
        <taxon>Pseudomonadati</taxon>
        <taxon>Bacteroidota</taxon>
        <taxon>Flavobacteriia</taxon>
        <taxon>Flavobacteriales</taxon>
        <taxon>Flavobacteriaceae</taxon>
        <taxon>Autumnicola</taxon>
    </lineage>
</organism>
<dbReference type="Gene3D" id="2.120.10.30">
    <property type="entry name" value="TolB, C-terminal domain"/>
    <property type="match status" value="1"/>
</dbReference>
<feature type="domain" description="HYR" evidence="4">
    <location>
        <begin position="1531"/>
        <end position="1616"/>
    </location>
</feature>
<keyword evidence="3" id="KW-0812">Transmembrane</keyword>
<dbReference type="PROSITE" id="PS00018">
    <property type="entry name" value="EF_HAND_1"/>
    <property type="match status" value="1"/>
</dbReference>
<dbReference type="Gene3D" id="2.60.40.3440">
    <property type="match status" value="2"/>
</dbReference>
<sequence>MISSSFYPTKKILIGISPLGILVLIFFFFFLSQDVVGQQPADVIPEYEWDDKEDLGTAGISSLENIIIALDSDSEGNVYALTFGGFVKKFDSDGNPDPDEDISLDGDFEGLVDLAINSQNEIFVAHYEGREVLAFDMDGTPIPSKNEDSNYFKPLGITFDDNDNLYVLDYNDGSGAESDVGSRLKIYYNNGGESQNLLESRLLQPYRIAVDSNGSIFISQAGDDDNNPAVLIFDEDLNYEGKLPEIESPGSVVVDHFDFIHVIEYTERLDFAQFLNIEEIGFLGALSLVSEIDEGIDNNEFVIKIYDRNRVPVGILEDNDSNDNNIEFPLDIAFNQCDKMFTNNADITGLSLIFNLEIYERTPSFDTEDPVVECIEPGQEFTLVDGSVTIDVENIDDGSTDNCEIESMILSEDTFRTTGEKEITLTVIDIAGNSAECTTTIRIVGKEEPEPAFDCLDQFTLQLDADGEGKISTEDLYTGDGEGVNFTVDREDFSCEDIGTQTVTLSYSGDVSGSCPVTIIVEDNIAPVASCIGEYTITLAPGGSETITAANLDSNSFDICGEITLELSQYTFTEADAGDQTVILTVTDEYDNEAICPVSVQVNVEESEPAFDCLDQFTLQLDAGGEGTISTEDLYTGDGTGVNFSIEEENFTCADIGTEPIVLSYTGDFTGSCTVQVIVEDNIVPVVSCVSDFSITLAPGESRTITGAELDSGSYDNCGGVTFSLSREVFTSEDEGPNDIILTVTDENNNSETCPVTVQVNVEEAQEPPATNCINQTVKLDSNGLAQITAREIYGSDPDFDGVNLRLISKNNFNCDDAGTVVPVTLRVTDKTTGLFSDCTAQITVLDNEDPVIVECPGNKEFTVPYGETGRVVQYDVPTFDDNCQISGVVRTAGFASEETFPVGETTVTYTATDASGNPMECSFMVKITENADEIPPRFTNCPENPVTVTTATGQCGATVDFPVPQAEDNSGNVEVELTSDLGSGDRFPVGEHIVTYRATDEENNFEECNISVIVTDDVAPQITCPDPKTANFDPEVGYTLPDYRDELEFSENCSSQEELFITQSPAPGEIIYESQDISFTVEDASGNNDSCSFELTLDEDATDVPLEITGCPGPQQGPLDGYCQFTIPDFTGVVSTNIAANITQAPSAGSSVYQDTRVSVIATTSMGEVDICYVEITLDTSLPDALNCPPATEEADYDPNLGYVVGSYLTRYDLDFCSRNFTVEQTPEFGTPITEDTPVNITVSDAAGNQVSCDFLVTVPNDTDRLVARDDEYFVEDNSQLFYVSEQNGILVNDSFNPANLPQIEIISPPQGAVDRDPDGSFTYNPLDNFTGEDSFNYRLNDGENVSEIATVILNVSAGNIAPVANDDFYSTEQGEILDIGVENGLLANDEVPGDNAYEVIRIEGVSNGSLLLRIDGSFVYTPHPDFTGEERFTYHITNEEGQSNIATVTIRVTGSSSNFTCVPDVELQLNGAGEAILTPEDVYTGDADGRTFSLSQTSFNCEDIGENRVTFSYNDGNSLQYCAVNVIVRDEIAPTINCLNRRYAVSIQEGETFTLTTETVNVYDFSSDNCGIEEVVFDRTEFTFADLGTHTINFTVFDAEGNSSNCEFDFVLSPYTPEEVSCVNGVTLELDANGEAYLDINDVYTGDPSGELSVSRTYFTCEDIGVNRERFYYTENGEETFCEFSVTVAENFKPQVSVNNIGININEEGIAVLTEEDLQTIVTATDNCSDELRYEVSQDQFDCSHKGANLVNLTVTDESDNATTTSFTVFVNTPPGTCGTPVDEDDYVFVYPNPNNGSFKINTPSNVVITNIRAYDMRGRFIKEVNYDETVTEYAMSLGEVETAVYVLRLIILRNGREEELIRRVIVRNI</sequence>
<evidence type="ECO:0000313" key="6">
    <source>
        <dbReference type="Proteomes" id="UP001248819"/>
    </source>
</evidence>
<evidence type="ECO:0000259" key="4">
    <source>
        <dbReference type="PROSITE" id="PS50825"/>
    </source>
</evidence>
<dbReference type="Pfam" id="PF18962">
    <property type="entry name" value="Por_Secre_tail"/>
    <property type="match status" value="1"/>
</dbReference>
<dbReference type="InterPro" id="IPR013783">
    <property type="entry name" value="Ig-like_fold"/>
</dbReference>
<gene>
    <name evidence="5" type="ORF">RM529_14450</name>
</gene>
<keyword evidence="1" id="KW-0732">Signal</keyword>
<reference evidence="5 6" key="1">
    <citation type="submission" date="2023-09" db="EMBL/GenBank/DDBJ databases">
        <authorList>
            <person name="Rey-Velasco X."/>
        </authorList>
    </citation>
    <scope>NUCLEOTIDE SEQUENCE [LARGE SCALE GENOMIC DNA]</scope>
    <source>
        <strain evidence="5 6">F297</strain>
    </source>
</reference>